<evidence type="ECO:0000256" key="1">
    <source>
        <dbReference type="ARBA" id="ARBA00024205"/>
    </source>
</evidence>
<dbReference type="GO" id="GO:0090158">
    <property type="term" value="P:endoplasmic reticulum membrane organization"/>
    <property type="evidence" value="ECO:0007669"/>
    <property type="project" value="TreeGrafter"/>
</dbReference>
<dbReference type="PhylomeDB" id="A0A0G4FSU0"/>
<dbReference type="PANTHER" id="PTHR46355">
    <property type="entry name" value="UPF0428 PROTEIN CXORF56"/>
    <property type="match status" value="1"/>
</dbReference>
<evidence type="ECO:0000313" key="6">
    <source>
        <dbReference type="Proteomes" id="UP000041254"/>
    </source>
</evidence>
<keyword evidence="6" id="KW-1185">Reference proteome</keyword>
<accession>A0A0G4FSU0</accession>
<feature type="region of interest" description="Disordered" evidence="3">
    <location>
        <begin position="148"/>
        <end position="175"/>
    </location>
</feature>
<dbReference type="STRING" id="1169540.A0A0G4FSU0"/>
<dbReference type="GO" id="GO:0006888">
    <property type="term" value="P:endoplasmic reticulum to Golgi vesicle-mediated transport"/>
    <property type="evidence" value="ECO:0007669"/>
    <property type="project" value="TreeGrafter"/>
</dbReference>
<dbReference type="EMBL" id="CDMY01000488">
    <property type="protein sequence ID" value="CEM17362.1"/>
    <property type="molecule type" value="Genomic_DNA"/>
</dbReference>
<evidence type="ECO:0000256" key="3">
    <source>
        <dbReference type="SAM" id="MobiDB-lite"/>
    </source>
</evidence>
<dbReference type="GO" id="GO:0008270">
    <property type="term" value="F:zinc ion binding"/>
    <property type="evidence" value="ECO:0007669"/>
    <property type="project" value="UniProtKB-KW"/>
</dbReference>
<dbReference type="InterPro" id="IPR036236">
    <property type="entry name" value="Znf_C2H2_sf"/>
</dbReference>
<name>A0A0G4FSU0_VITBC</name>
<evidence type="ECO:0000313" key="5">
    <source>
        <dbReference type="EMBL" id="CEM17362.1"/>
    </source>
</evidence>
<sequence length="175" mass="20532">MPKVVSFRNKVFTNANRNLRDDKFHVFHCKKCNNHVLITDMELTDIPRRRTDNAIVFDTEASVVKLNTNAKDEPVVIKREKGVERQWHHFCPECGQLVAYQSCQLNDNPRYFYLVDNNIVWPRFRKRTPWVCKVCGYVCRDSTHLEQHKKSRGHENQEEGRQDDPDAPIAPIIVG</sequence>
<organism evidence="5 6">
    <name type="scientific">Vitrella brassicaformis (strain CCMP3155)</name>
    <dbReference type="NCBI Taxonomy" id="1169540"/>
    <lineage>
        <taxon>Eukaryota</taxon>
        <taxon>Sar</taxon>
        <taxon>Alveolata</taxon>
        <taxon>Colpodellida</taxon>
        <taxon>Vitrellaceae</taxon>
        <taxon>Vitrella</taxon>
    </lineage>
</organism>
<reference evidence="5 6" key="1">
    <citation type="submission" date="2014-11" db="EMBL/GenBank/DDBJ databases">
        <authorList>
            <person name="Zhu J."/>
            <person name="Qi W."/>
            <person name="Song R."/>
        </authorList>
    </citation>
    <scope>NUCLEOTIDE SEQUENCE [LARGE SCALE GENOMIC DNA]</scope>
</reference>
<dbReference type="OMA" id="MPINPEG"/>
<dbReference type="PROSITE" id="PS50157">
    <property type="entry name" value="ZINC_FINGER_C2H2_2"/>
    <property type="match status" value="1"/>
</dbReference>
<dbReference type="InterPro" id="IPR029704">
    <property type="entry name" value="STEEP-like"/>
</dbReference>
<evidence type="ECO:0000256" key="2">
    <source>
        <dbReference type="PROSITE-ProRule" id="PRU00042"/>
    </source>
</evidence>
<dbReference type="InterPro" id="IPR057965">
    <property type="entry name" value="STEEP1_dom"/>
</dbReference>
<evidence type="ECO:0000259" key="4">
    <source>
        <dbReference type="PROSITE" id="PS50157"/>
    </source>
</evidence>
<dbReference type="PROSITE" id="PS00028">
    <property type="entry name" value="ZINC_FINGER_C2H2_1"/>
    <property type="match status" value="1"/>
</dbReference>
<protein>
    <recommendedName>
        <fullName evidence="4">C2H2-type domain-containing protein</fullName>
    </recommendedName>
</protein>
<feature type="domain" description="C2H2-type" evidence="4">
    <location>
        <begin position="130"/>
        <end position="159"/>
    </location>
</feature>
<dbReference type="InParanoid" id="A0A0G4FSU0"/>
<dbReference type="Proteomes" id="UP000041254">
    <property type="component" value="Unassembled WGS sequence"/>
</dbReference>
<keyword evidence="2" id="KW-0863">Zinc-finger</keyword>
<dbReference type="OrthoDB" id="418131at2759"/>
<keyword evidence="2" id="KW-0479">Metal-binding</keyword>
<keyword evidence="2" id="KW-0862">Zinc</keyword>
<dbReference type="Pfam" id="PF25809">
    <property type="entry name" value="STEEP1"/>
    <property type="match status" value="1"/>
</dbReference>
<proteinExistence type="inferred from homology"/>
<gene>
    <name evidence="5" type="ORF">Vbra_21640</name>
</gene>
<dbReference type="AlphaFoldDB" id="A0A0G4FSU0"/>
<comment type="similarity">
    <text evidence="1">Belongs to the STEEP1 family.</text>
</comment>
<dbReference type="GO" id="GO:0005737">
    <property type="term" value="C:cytoplasm"/>
    <property type="evidence" value="ECO:0007669"/>
    <property type="project" value="GOC"/>
</dbReference>
<dbReference type="SUPFAM" id="SSF57667">
    <property type="entry name" value="beta-beta-alpha zinc fingers"/>
    <property type="match status" value="1"/>
</dbReference>
<feature type="compositionally biased region" description="Basic and acidic residues" evidence="3">
    <location>
        <begin position="148"/>
        <end position="164"/>
    </location>
</feature>
<dbReference type="PANTHER" id="PTHR46355:SF1">
    <property type="entry name" value="STING ER EXIT PROTEIN"/>
    <property type="match status" value="1"/>
</dbReference>
<dbReference type="VEuPathDB" id="CryptoDB:Vbra_21640"/>
<dbReference type="InterPro" id="IPR013087">
    <property type="entry name" value="Znf_C2H2_type"/>
</dbReference>